<proteinExistence type="predicted"/>
<dbReference type="PANTHER" id="PTHR15140">
    <property type="entry name" value="TUBULIN-SPECIFIC CHAPERONE E"/>
    <property type="match status" value="1"/>
</dbReference>
<sequence>MLEEVTLAKWKVGEEPFPVLEKLEMWGCHKLEEIPPSFGDSFSLKIIELAESLQLEDFALEIKKYVEEITGEDMIQVGNFKSIKYRIDELW</sequence>
<dbReference type="OrthoDB" id="1301295at2759"/>
<dbReference type="Proteomes" id="UP001152561">
    <property type="component" value="Unassembled WGS sequence"/>
</dbReference>
<dbReference type="EMBL" id="JAJAGQ010000009">
    <property type="protein sequence ID" value="KAJ8552969.1"/>
    <property type="molecule type" value="Genomic_DNA"/>
</dbReference>
<dbReference type="PANTHER" id="PTHR15140:SF52">
    <property type="entry name" value="LATE BLIGHT RESISTANCE PROTEIN HOMOLOG R1A-4"/>
    <property type="match status" value="1"/>
</dbReference>
<protein>
    <submittedName>
        <fullName evidence="1">Uncharacterized protein</fullName>
    </submittedName>
</protein>
<dbReference type="AlphaFoldDB" id="A0A9Q1REX3"/>
<keyword evidence="2" id="KW-1185">Reference proteome</keyword>
<comment type="caution">
    <text evidence="1">The sequence shown here is derived from an EMBL/GenBank/DDBJ whole genome shotgun (WGS) entry which is preliminary data.</text>
</comment>
<name>A0A9Q1REX3_9SOLA</name>
<reference evidence="2" key="1">
    <citation type="journal article" date="2023" name="Proc. Natl. Acad. Sci. U.S.A.">
        <title>Genomic and structural basis for evolution of tropane alkaloid biosynthesis.</title>
        <authorList>
            <person name="Wanga Y.-J."/>
            <person name="Taina T."/>
            <person name="Yua J.-Y."/>
            <person name="Lia J."/>
            <person name="Xua B."/>
            <person name="Chenc J."/>
            <person name="D'Auriad J.C."/>
            <person name="Huanga J.-P."/>
            <person name="Huanga S.-X."/>
        </authorList>
    </citation>
    <scope>NUCLEOTIDE SEQUENCE [LARGE SCALE GENOMIC DNA]</scope>
    <source>
        <strain evidence="2">cv. KIB-2019</strain>
    </source>
</reference>
<evidence type="ECO:0000313" key="2">
    <source>
        <dbReference type="Proteomes" id="UP001152561"/>
    </source>
</evidence>
<gene>
    <name evidence="1" type="ORF">K7X08_020362</name>
</gene>
<organism evidence="1 2">
    <name type="scientific">Anisodus acutangulus</name>
    <dbReference type="NCBI Taxonomy" id="402998"/>
    <lineage>
        <taxon>Eukaryota</taxon>
        <taxon>Viridiplantae</taxon>
        <taxon>Streptophyta</taxon>
        <taxon>Embryophyta</taxon>
        <taxon>Tracheophyta</taxon>
        <taxon>Spermatophyta</taxon>
        <taxon>Magnoliopsida</taxon>
        <taxon>eudicotyledons</taxon>
        <taxon>Gunneridae</taxon>
        <taxon>Pentapetalae</taxon>
        <taxon>asterids</taxon>
        <taxon>lamiids</taxon>
        <taxon>Solanales</taxon>
        <taxon>Solanaceae</taxon>
        <taxon>Solanoideae</taxon>
        <taxon>Hyoscyameae</taxon>
        <taxon>Anisodus</taxon>
    </lineage>
</organism>
<evidence type="ECO:0000313" key="1">
    <source>
        <dbReference type="EMBL" id="KAJ8552969.1"/>
    </source>
</evidence>
<accession>A0A9Q1REX3</accession>